<name>A0A6V8NMC9_9ACTN</name>
<dbReference type="PRINTS" id="PR01576">
    <property type="entry name" value="PDEFORMYLASE"/>
</dbReference>
<feature type="binding site" evidence="2">
    <location>
        <position position="88"/>
    </location>
    <ligand>
        <name>Fe cation</name>
        <dbReference type="ChEBI" id="CHEBI:24875"/>
    </ligand>
</feature>
<organism evidence="3 4">
    <name type="scientific">Candidatus Hakubella thermalkaliphila</name>
    <dbReference type="NCBI Taxonomy" id="2754717"/>
    <lineage>
        <taxon>Bacteria</taxon>
        <taxon>Bacillati</taxon>
        <taxon>Actinomycetota</taxon>
        <taxon>Actinomycetota incertae sedis</taxon>
        <taxon>Candidatus Hakubellales</taxon>
        <taxon>Candidatus Hakubellaceae</taxon>
        <taxon>Candidatus Hakubella</taxon>
    </lineage>
</organism>
<dbReference type="EMBL" id="BLRV01000046">
    <property type="protein sequence ID" value="GFP21415.1"/>
    <property type="molecule type" value="Genomic_DNA"/>
</dbReference>
<dbReference type="EC" id="3.5.1.88" evidence="2"/>
<evidence type="ECO:0000313" key="4">
    <source>
        <dbReference type="Proteomes" id="UP000580051"/>
    </source>
</evidence>
<comment type="cofactor">
    <cofactor evidence="2">
        <name>Fe(2+)</name>
        <dbReference type="ChEBI" id="CHEBI:29033"/>
    </cofactor>
    <text evidence="2">Binds 1 Fe(2+) ion.</text>
</comment>
<feature type="binding site" evidence="2">
    <location>
        <position position="134"/>
    </location>
    <ligand>
        <name>Fe cation</name>
        <dbReference type="ChEBI" id="CHEBI:24875"/>
    </ligand>
</feature>
<dbReference type="GO" id="GO:0042586">
    <property type="term" value="F:peptide deformylase activity"/>
    <property type="evidence" value="ECO:0007669"/>
    <property type="project" value="UniProtKB-UniRule"/>
</dbReference>
<dbReference type="NCBIfam" id="NF001159">
    <property type="entry name" value="PRK00150.1-3"/>
    <property type="match status" value="1"/>
</dbReference>
<gene>
    <name evidence="2" type="primary">def</name>
    <name evidence="3" type="ORF">HKBW3S06_00642</name>
</gene>
<dbReference type="HAMAP" id="MF_00163">
    <property type="entry name" value="Pep_deformylase"/>
    <property type="match status" value="1"/>
</dbReference>
<dbReference type="Pfam" id="PF01327">
    <property type="entry name" value="Pep_deformylase"/>
    <property type="match status" value="1"/>
</dbReference>
<comment type="function">
    <text evidence="2">Removes the formyl group from the N-terminal Met of newly synthesized proteins. Requires at least a dipeptide for an efficient rate of reaction. N-terminal L-methionine is a prerequisite for activity but the enzyme has broad specificity at other positions.</text>
</comment>
<dbReference type="NCBIfam" id="TIGR00079">
    <property type="entry name" value="pept_deformyl"/>
    <property type="match status" value="1"/>
</dbReference>
<comment type="similarity">
    <text evidence="1 2">Belongs to the polypeptide deformylase family.</text>
</comment>
<dbReference type="Gene3D" id="3.90.45.10">
    <property type="entry name" value="Peptide deformylase"/>
    <property type="match status" value="1"/>
</dbReference>
<evidence type="ECO:0000313" key="3">
    <source>
        <dbReference type="EMBL" id="GFP21415.1"/>
    </source>
</evidence>
<keyword evidence="2" id="KW-0479">Metal-binding</keyword>
<dbReference type="AlphaFoldDB" id="A0A6V8NMC9"/>
<protein>
    <recommendedName>
        <fullName evidence="2">Peptide deformylase</fullName>
        <shortName evidence="2">PDF</shortName>
        <ecNumber evidence="2">3.5.1.88</ecNumber>
    </recommendedName>
    <alternativeName>
        <fullName evidence="2">Polypeptide deformylase</fullName>
    </alternativeName>
</protein>
<dbReference type="GO" id="GO:0006412">
    <property type="term" value="P:translation"/>
    <property type="evidence" value="ECO:0007669"/>
    <property type="project" value="UniProtKB-UniRule"/>
</dbReference>
<dbReference type="InterPro" id="IPR023635">
    <property type="entry name" value="Peptide_deformylase"/>
</dbReference>
<dbReference type="SUPFAM" id="SSF56420">
    <property type="entry name" value="Peptide deformylase"/>
    <property type="match status" value="1"/>
</dbReference>
<feature type="active site" evidence="2">
    <location>
        <position position="131"/>
    </location>
</feature>
<dbReference type="InterPro" id="IPR036821">
    <property type="entry name" value="Peptide_deformylase_sf"/>
</dbReference>
<evidence type="ECO:0000256" key="1">
    <source>
        <dbReference type="ARBA" id="ARBA00010759"/>
    </source>
</evidence>
<dbReference type="RefSeq" id="WP_176226547.1">
    <property type="nucleotide sequence ID" value="NZ_BLRV01000046.1"/>
</dbReference>
<comment type="catalytic activity">
    <reaction evidence="2">
        <text>N-terminal N-formyl-L-methionyl-[peptide] + H2O = N-terminal L-methionyl-[peptide] + formate</text>
        <dbReference type="Rhea" id="RHEA:24420"/>
        <dbReference type="Rhea" id="RHEA-COMP:10639"/>
        <dbReference type="Rhea" id="RHEA-COMP:10640"/>
        <dbReference type="ChEBI" id="CHEBI:15377"/>
        <dbReference type="ChEBI" id="CHEBI:15740"/>
        <dbReference type="ChEBI" id="CHEBI:49298"/>
        <dbReference type="ChEBI" id="CHEBI:64731"/>
        <dbReference type="EC" id="3.5.1.88"/>
    </reaction>
</comment>
<keyword evidence="2" id="KW-0648">Protein biosynthesis</keyword>
<evidence type="ECO:0000256" key="2">
    <source>
        <dbReference type="HAMAP-Rule" id="MF_00163"/>
    </source>
</evidence>
<sequence>MAVKEIRKLGDPVLREKCKEVSRIDFSIRRLVKDLADTMYAAPGLGLAAPQIGVVQRVLVADVGEGLIVMINPRLLKAEGTVAEEEGCLSLYEIKCPVPRAQSILVQAYDLQGRQFQLPAEGLLARVIQHEADHLDGILFIDRASPADRRRVLMAINEMEMVRQSGEGL</sequence>
<reference evidence="3 4" key="1">
    <citation type="journal article" date="2020" name="Front. Microbiol.">
        <title>Single-cell genomics of novel Actinobacteria with the Wood-Ljungdahl pathway discovered in a serpentinizing system.</title>
        <authorList>
            <person name="Merino N."/>
            <person name="Kawai M."/>
            <person name="Boyd E.S."/>
            <person name="Colman D.R."/>
            <person name="McGlynn S.E."/>
            <person name="Nealson K.H."/>
            <person name="Kurokawa K."/>
            <person name="Hongoh Y."/>
        </authorList>
    </citation>
    <scope>NUCLEOTIDE SEQUENCE [LARGE SCALE GENOMIC DNA]</scope>
    <source>
        <strain evidence="3 4">S06</strain>
    </source>
</reference>
<dbReference type="PANTHER" id="PTHR10458:SF22">
    <property type="entry name" value="PEPTIDE DEFORMYLASE"/>
    <property type="match status" value="1"/>
</dbReference>
<comment type="caution">
    <text evidence="3">The sequence shown here is derived from an EMBL/GenBank/DDBJ whole genome shotgun (WGS) entry which is preliminary data.</text>
</comment>
<dbReference type="GO" id="GO:0046872">
    <property type="term" value="F:metal ion binding"/>
    <property type="evidence" value="ECO:0007669"/>
    <property type="project" value="UniProtKB-KW"/>
</dbReference>
<dbReference type="Proteomes" id="UP000580051">
    <property type="component" value="Unassembled WGS sequence"/>
</dbReference>
<dbReference type="PANTHER" id="PTHR10458">
    <property type="entry name" value="PEPTIDE DEFORMYLASE"/>
    <property type="match status" value="1"/>
</dbReference>
<dbReference type="CDD" id="cd00487">
    <property type="entry name" value="Pep_deformylase"/>
    <property type="match status" value="1"/>
</dbReference>
<keyword evidence="2" id="KW-0378">Hydrolase</keyword>
<keyword evidence="2" id="KW-0408">Iron</keyword>
<accession>A0A6V8NMC9</accession>
<feature type="binding site" evidence="2">
    <location>
        <position position="130"/>
    </location>
    <ligand>
        <name>Fe cation</name>
        <dbReference type="ChEBI" id="CHEBI:24875"/>
    </ligand>
</feature>
<dbReference type="PIRSF" id="PIRSF004749">
    <property type="entry name" value="Pep_def"/>
    <property type="match status" value="1"/>
</dbReference>
<proteinExistence type="inferred from homology"/>